<feature type="signal peptide" evidence="1">
    <location>
        <begin position="1"/>
        <end position="21"/>
    </location>
</feature>
<accession>A0A967BCY2</accession>
<evidence type="ECO:0000313" key="3">
    <source>
        <dbReference type="Proteomes" id="UP000639775"/>
    </source>
</evidence>
<feature type="chain" id="PRO_5037662232" evidence="1">
    <location>
        <begin position="22"/>
        <end position="111"/>
    </location>
</feature>
<dbReference type="EMBL" id="JAAORB010000012">
    <property type="protein sequence ID" value="NHQ74483.1"/>
    <property type="molecule type" value="Genomic_DNA"/>
</dbReference>
<proteinExistence type="predicted"/>
<dbReference type="PROSITE" id="PS51257">
    <property type="entry name" value="PROKAR_LIPOPROTEIN"/>
    <property type="match status" value="1"/>
</dbReference>
<keyword evidence="3" id="KW-1185">Reference proteome</keyword>
<keyword evidence="1" id="KW-0732">Signal</keyword>
<evidence type="ECO:0000256" key="1">
    <source>
        <dbReference type="SAM" id="SignalP"/>
    </source>
</evidence>
<sequence length="111" mass="11924">MRTTIIGLALLVLSACNPTTAALVSGQPNAALDLAAGSGAVQRDQNGQVTFRYVFAENHLNGLVEPDLQEETRLNFIGQFVAERNICPTGWKIDNKSDVSNSLLYEGSCRG</sequence>
<dbReference type="RefSeq" id="WP_167195762.1">
    <property type="nucleotide sequence ID" value="NZ_JAAORB010000012.1"/>
</dbReference>
<comment type="caution">
    <text evidence="2">The sequence shown here is derived from an EMBL/GenBank/DDBJ whole genome shotgun (WGS) entry which is preliminary data.</text>
</comment>
<protein>
    <submittedName>
        <fullName evidence="2">Uncharacterized protein</fullName>
    </submittedName>
</protein>
<reference evidence="2" key="1">
    <citation type="submission" date="2020-03" db="EMBL/GenBank/DDBJ databases">
        <title>Roseovarius gahaiensis sp. nov., isolated from Gahai Saline Lake, China.</title>
        <authorList>
            <person name="Sun X."/>
        </authorList>
    </citation>
    <scope>NUCLEOTIDE SEQUENCE</scope>
    <source>
        <strain evidence="2">GH877</strain>
    </source>
</reference>
<organism evidence="2 3">
    <name type="scientific">Roseovarius gahaiensis</name>
    <dbReference type="NCBI Taxonomy" id="2716691"/>
    <lineage>
        <taxon>Bacteria</taxon>
        <taxon>Pseudomonadati</taxon>
        <taxon>Pseudomonadota</taxon>
        <taxon>Alphaproteobacteria</taxon>
        <taxon>Rhodobacterales</taxon>
        <taxon>Roseobacteraceae</taxon>
        <taxon>Roseovarius</taxon>
    </lineage>
</organism>
<dbReference type="Proteomes" id="UP000639775">
    <property type="component" value="Unassembled WGS sequence"/>
</dbReference>
<gene>
    <name evidence="2" type="ORF">HAT86_08390</name>
</gene>
<dbReference type="AlphaFoldDB" id="A0A967BCY2"/>
<name>A0A967BCY2_9RHOB</name>
<evidence type="ECO:0000313" key="2">
    <source>
        <dbReference type="EMBL" id="NHQ74483.1"/>
    </source>
</evidence>